<proteinExistence type="predicted"/>
<dbReference type="EMBL" id="BARS01003705">
    <property type="protein sequence ID" value="GAF85422.1"/>
    <property type="molecule type" value="Genomic_DNA"/>
</dbReference>
<reference evidence="1" key="1">
    <citation type="journal article" date="2014" name="Front. Microbiol.">
        <title>High frequency of phylogenetically diverse reductive dehalogenase-homologous genes in deep subseafloor sedimentary metagenomes.</title>
        <authorList>
            <person name="Kawai M."/>
            <person name="Futagami T."/>
            <person name="Toyoda A."/>
            <person name="Takaki Y."/>
            <person name="Nishi S."/>
            <person name="Hori S."/>
            <person name="Arai W."/>
            <person name="Tsubouchi T."/>
            <person name="Morono Y."/>
            <person name="Uchiyama I."/>
            <person name="Ito T."/>
            <person name="Fujiyama A."/>
            <person name="Inagaki F."/>
            <person name="Takami H."/>
        </authorList>
    </citation>
    <scope>NUCLEOTIDE SEQUENCE</scope>
    <source>
        <strain evidence="1">Expedition CK06-06</strain>
    </source>
</reference>
<dbReference type="AlphaFoldDB" id="X0TB61"/>
<name>X0TB61_9ZZZZ</name>
<feature type="non-terminal residue" evidence="1">
    <location>
        <position position="74"/>
    </location>
</feature>
<comment type="caution">
    <text evidence="1">The sequence shown here is derived from an EMBL/GenBank/DDBJ whole genome shotgun (WGS) entry which is preliminary data.</text>
</comment>
<evidence type="ECO:0000313" key="1">
    <source>
        <dbReference type="EMBL" id="GAF85422.1"/>
    </source>
</evidence>
<sequence>MGESKKNKDELLARLAVERGYVTGEQLEEARAARRTAEEMAGVEIDLAQVLLNKQFLTPEQMQDIDPESDEAEP</sequence>
<protein>
    <submittedName>
        <fullName evidence="1">Uncharacterized protein</fullName>
    </submittedName>
</protein>
<gene>
    <name evidence="1" type="ORF">S01H1_07182</name>
</gene>
<accession>X0TB61</accession>
<organism evidence="1">
    <name type="scientific">marine sediment metagenome</name>
    <dbReference type="NCBI Taxonomy" id="412755"/>
    <lineage>
        <taxon>unclassified sequences</taxon>
        <taxon>metagenomes</taxon>
        <taxon>ecological metagenomes</taxon>
    </lineage>
</organism>